<evidence type="ECO:0000259" key="9">
    <source>
        <dbReference type="Pfam" id="PF04324"/>
    </source>
</evidence>
<keyword evidence="4" id="KW-0249">Electron transport</keyword>
<organism evidence="10 11">
    <name type="scientific">Candidatus Propionivibrio aalborgensis</name>
    <dbReference type="NCBI Taxonomy" id="1860101"/>
    <lineage>
        <taxon>Bacteria</taxon>
        <taxon>Pseudomonadati</taxon>
        <taxon>Pseudomonadota</taxon>
        <taxon>Betaproteobacteria</taxon>
        <taxon>Rhodocyclales</taxon>
        <taxon>Rhodocyclaceae</taxon>
        <taxon>Propionivibrio</taxon>
    </lineage>
</organism>
<evidence type="ECO:0000256" key="5">
    <source>
        <dbReference type="ARBA" id="ARBA00023004"/>
    </source>
</evidence>
<dbReference type="GO" id="GO:0046872">
    <property type="term" value="F:metal ion binding"/>
    <property type="evidence" value="ECO:0007669"/>
    <property type="project" value="UniProtKB-KW"/>
</dbReference>
<dbReference type="EMBL" id="FLQY01000109">
    <property type="protein sequence ID" value="SBT06795.1"/>
    <property type="molecule type" value="Genomic_DNA"/>
</dbReference>
<dbReference type="PANTHER" id="PTHR37424:SF1">
    <property type="entry name" value="BACTERIOFERRITIN-ASSOCIATED FERREDOXIN"/>
    <property type="match status" value="1"/>
</dbReference>
<evidence type="ECO:0000313" key="10">
    <source>
        <dbReference type="EMBL" id="SBT06795.1"/>
    </source>
</evidence>
<dbReference type="Gene3D" id="1.10.10.1100">
    <property type="entry name" value="BFD-like [2Fe-2S]-binding domain"/>
    <property type="match status" value="1"/>
</dbReference>
<dbReference type="Pfam" id="PF04324">
    <property type="entry name" value="Fer2_BFD"/>
    <property type="match status" value="1"/>
</dbReference>
<feature type="domain" description="BFD-like [2Fe-2S]-binding" evidence="9">
    <location>
        <begin position="2"/>
        <end position="51"/>
    </location>
</feature>
<dbReference type="GO" id="GO:0051537">
    <property type="term" value="F:2 iron, 2 sulfur cluster binding"/>
    <property type="evidence" value="ECO:0007669"/>
    <property type="project" value="UniProtKB-KW"/>
</dbReference>
<keyword evidence="5" id="KW-0408">Iron</keyword>
<accession>A0A1A8XNQ3</accession>
<evidence type="ECO:0000256" key="1">
    <source>
        <dbReference type="ARBA" id="ARBA00022448"/>
    </source>
</evidence>
<dbReference type="Proteomes" id="UP000199600">
    <property type="component" value="Unassembled WGS sequence"/>
</dbReference>
<keyword evidence="2" id="KW-0001">2Fe-2S</keyword>
<gene>
    <name evidence="10" type="ORF">PROAA_1970010</name>
</gene>
<comment type="similarity">
    <text evidence="8">Belongs to the Bfd family.</text>
</comment>
<keyword evidence="11" id="KW-1185">Reference proteome</keyword>
<evidence type="ECO:0000256" key="6">
    <source>
        <dbReference type="ARBA" id="ARBA00023014"/>
    </source>
</evidence>
<proteinExistence type="inferred from homology"/>
<evidence type="ECO:0000256" key="4">
    <source>
        <dbReference type="ARBA" id="ARBA00022982"/>
    </source>
</evidence>
<evidence type="ECO:0000256" key="3">
    <source>
        <dbReference type="ARBA" id="ARBA00022723"/>
    </source>
</evidence>
<evidence type="ECO:0000256" key="7">
    <source>
        <dbReference type="ARBA" id="ARBA00039386"/>
    </source>
</evidence>
<dbReference type="PANTHER" id="PTHR37424">
    <property type="entry name" value="BACTERIOFERRITIN-ASSOCIATED FERREDOXIN"/>
    <property type="match status" value="1"/>
</dbReference>
<dbReference type="InterPro" id="IPR041854">
    <property type="entry name" value="BFD-like_2Fe2S-bd_dom_sf"/>
</dbReference>
<sequence length="76" mass="8516">MYVCVCMAVTDRQIREAAQGGARTLKDLRRLLGVTSECGHCATYAQQCLKEANASLRELQGESQRDSQHMIRRQSS</sequence>
<keyword evidence="3" id="KW-0479">Metal-binding</keyword>
<name>A0A1A8XNQ3_9RHOO</name>
<evidence type="ECO:0000313" key="11">
    <source>
        <dbReference type="Proteomes" id="UP000199600"/>
    </source>
</evidence>
<dbReference type="AlphaFoldDB" id="A0A1A8XNQ3"/>
<dbReference type="InterPro" id="IPR007419">
    <property type="entry name" value="BFD-like_2Fe2S-bd_dom"/>
</dbReference>
<reference evidence="10 11" key="1">
    <citation type="submission" date="2016-06" db="EMBL/GenBank/DDBJ databases">
        <authorList>
            <person name="Kjaerup R.B."/>
            <person name="Dalgaard T.S."/>
            <person name="Juul-Madsen H.R."/>
        </authorList>
    </citation>
    <scope>NUCLEOTIDE SEQUENCE [LARGE SCALE GENOMIC DNA]</scope>
    <source>
        <strain evidence="10">2</strain>
    </source>
</reference>
<evidence type="ECO:0000256" key="8">
    <source>
        <dbReference type="ARBA" id="ARBA00046332"/>
    </source>
</evidence>
<dbReference type="InterPro" id="IPR052371">
    <property type="entry name" value="BFD-associated_ferredoxin"/>
</dbReference>
<protein>
    <recommendedName>
        <fullName evidence="7">Bacterioferritin-associated ferredoxin</fullName>
    </recommendedName>
</protein>
<keyword evidence="6" id="KW-0411">Iron-sulfur</keyword>
<dbReference type="RefSeq" id="WP_186410632.1">
    <property type="nucleotide sequence ID" value="NZ_FLQY01000109.1"/>
</dbReference>
<evidence type="ECO:0000256" key="2">
    <source>
        <dbReference type="ARBA" id="ARBA00022714"/>
    </source>
</evidence>
<keyword evidence="1" id="KW-0813">Transport</keyword>